<protein>
    <recommendedName>
        <fullName evidence="4">Transcription antitermination protein RfaH</fullName>
    </recommendedName>
</protein>
<evidence type="ECO:0000256" key="4">
    <source>
        <dbReference type="HAMAP-Rule" id="MF_00951"/>
    </source>
</evidence>
<dbReference type="SMART" id="SM00738">
    <property type="entry name" value="NGN"/>
    <property type="match status" value="1"/>
</dbReference>
<comment type="subunit">
    <text evidence="4">Interacts with both the nontemplate DNA and the RNA polymerase (RNAP).</text>
</comment>
<proteinExistence type="inferred from homology"/>
<dbReference type="CDD" id="cd09892">
    <property type="entry name" value="NGN_SP_RfaH"/>
    <property type="match status" value="1"/>
</dbReference>
<dbReference type="InterPro" id="IPR006645">
    <property type="entry name" value="NGN-like_dom"/>
</dbReference>
<comment type="similarity">
    <text evidence="4">Belongs to the RfaH family.</text>
</comment>
<organism evidence="6 7">
    <name type="scientific">Herbaspirillum hiltneri N3</name>
    <dbReference type="NCBI Taxonomy" id="1262470"/>
    <lineage>
        <taxon>Bacteria</taxon>
        <taxon>Pseudomonadati</taxon>
        <taxon>Pseudomonadota</taxon>
        <taxon>Betaproteobacteria</taxon>
        <taxon>Burkholderiales</taxon>
        <taxon>Oxalobacteraceae</taxon>
        <taxon>Herbaspirillum</taxon>
    </lineage>
</organism>
<dbReference type="NCBIfam" id="TIGR01955">
    <property type="entry name" value="RfaH"/>
    <property type="match status" value="1"/>
</dbReference>
<dbReference type="SUPFAM" id="SSF50104">
    <property type="entry name" value="Translation proteins SH3-like domain"/>
    <property type="match status" value="1"/>
</dbReference>
<evidence type="ECO:0000313" key="7">
    <source>
        <dbReference type="Proteomes" id="UP000063429"/>
    </source>
</evidence>
<gene>
    <name evidence="4" type="primary">rfaH</name>
    <name evidence="6" type="ORF">F506_01315</name>
</gene>
<name>A0ABN4I224_9BURK</name>
<comment type="function">
    <text evidence="4">Enhances distal genes transcription elongation in a specialized subset of operons that encode extracytoplasmic components.</text>
</comment>
<evidence type="ECO:0000256" key="1">
    <source>
        <dbReference type="ARBA" id="ARBA00022814"/>
    </source>
</evidence>
<feature type="domain" description="NusG-like N-terminal" evidence="5">
    <location>
        <begin position="1"/>
        <end position="101"/>
    </location>
</feature>
<dbReference type="InterPro" id="IPR036735">
    <property type="entry name" value="NGN_dom_sf"/>
</dbReference>
<sequence>MRWYLIYTKPKQEKLAQENLERQGYVCYLPIIFKEKLSHNRRHVAKEPLFPRYLFIHLDQASSGKSWSPIRSTKGVSRLVAFGAEAAVVSDHLIDLLQSLENSSHHPAPLFTPGEKVLVAEGVFSGIEGIYEMADGESRAMVLIEVLSRPVQMKLPKTNLRKIS</sequence>
<dbReference type="InterPro" id="IPR010215">
    <property type="entry name" value="Transcription_antiterm_RfaH"/>
</dbReference>
<keyword evidence="4" id="KW-0238">DNA-binding</keyword>
<dbReference type="HAMAP" id="MF_00951">
    <property type="entry name" value="RfaH"/>
    <property type="match status" value="1"/>
</dbReference>
<evidence type="ECO:0000256" key="3">
    <source>
        <dbReference type="ARBA" id="ARBA00023163"/>
    </source>
</evidence>
<dbReference type="Proteomes" id="UP000063429">
    <property type="component" value="Chromosome"/>
</dbReference>
<dbReference type="Gene3D" id="3.30.70.940">
    <property type="entry name" value="NusG, N-terminal domain"/>
    <property type="match status" value="1"/>
</dbReference>
<keyword evidence="7" id="KW-1185">Reference proteome</keyword>
<accession>A0ABN4I224</accession>
<evidence type="ECO:0000259" key="5">
    <source>
        <dbReference type="SMART" id="SM00738"/>
    </source>
</evidence>
<dbReference type="PANTHER" id="PTHR30265:SF7">
    <property type="entry name" value="TRANSCRIPTION ANTITERMINATION PROTEIN RFAH"/>
    <property type="match status" value="1"/>
</dbReference>
<keyword evidence="3 4" id="KW-0804">Transcription</keyword>
<dbReference type="InterPro" id="IPR043425">
    <property type="entry name" value="NusG-like"/>
</dbReference>
<keyword evidence="2 4" id="KW-0805">Transcription regulation</keyword>
<dbReference type="Pfam" id="PF02357">
    <property type="entry name" value="NusG"/>
    <property type="match status" value="1"/>
</dbReference>
<dbReference type="NCBIfam" id="NF006534">
    <property type="entry name" value="PRK09014.1"/>
    <property type="match status" value="1"/>
</dbReference>
<dbReference type="PANTHER" id="PTHR30265">
    <property type="entry name" value="RHO-INTERACTING TRANSCRIPTION TERMINATION FACTOR NUSG"/>
    <property type="match status" value="1"/>
</dbReference>
<reference evidence="7" key="1">
    <citation type="journal article" date="2015" name="Genome Announc.">
        <title>Complete Genome Sequence of Herbaspirillum hiltneri N3 (DSM 17495), Isolated from Surface-Sterilized Wheat Roots.</title>
        <authorList>
            <person name="Guizelini D."/>
            <person name="Saizaki P.M."/>
            <person name="Coimbra N.A."/>
            <person name="Weiss V.A."/>
            <person name="Faoro H."/>
            <person name="Sfeir M.Z."/>
            <person name="Baura V.A."/>
            <person name="Monteiro R.A."/>
            <person name="Chubatsu L.S."/>
            <person name="Souza E.M."/>
            <person name="Cruz L.M."/>
            <person name="Pedrosa F.O."/>
            <person name="Raittz R.T."/>
            <person name="Marchaukoski J.N."/>
            <person name="Steffens M.B."/>
        </authorList>
    </citation>
    <scope>NUCLEOTIDE SEQUENCE [LARGE SCALE GENOMIC DNA]</scope>
    <source>
        <strain evidence="7">N3</strain>
    </source>
</reference>
<evidence type="ECO:0000313" key="6">
    <source>
        <dbReference type="EMBL" id="AKZ65080.1"/>
    </source>
</evidence>
<dbReference type="SUPFAM" id="SSF82679">
    <property type="entry name" value="N-utilization substance G protein NusG, N-terminal domain"/>
    <property type="match status" value="1"/>
</dbReference>
<dbReference type="InterPro" id="IPR008991">
    <property type="entry name" value="Translation_prot_SH3-like_sf"/>
</dbReference>
<keyword evidence="1 4" id="KW-0889">Transcription antitermination</keyword>
<evidence type="ECO:0000256" key="2">
    <source>
        <dbReference type="ARBA" id="ARBA00023015"/>
    </source>
</evidence>
<dbReference type="EMBL" id="CP011409">
    <property type="protein sequence ID" value="AKZ65080.1"/>
    <property type="molecule type" value="Genomic_DNA"/>
</dbReference>